<keyword evidence="1" id="KW-0645">Protease</keyword>
<feature type="signal peptide" evidence="5">
    <location>
        <begin position="1"/>
        <end position="19"/>
    </location>
</feature>
<feature type="domain" description="PKD" evidence="6">
    <location>
        <begin position="892"/>
        <end position="972"/>
    </location>
</feature>
<evidence type="ECO:0000256" key="5">
    <source>
        <dbReference type="SAM" id="SignalP"/>
    </source>
</evidence>
<dbReference type="Pfam" id="PF18911">
    <property type="entry name" value="PKD_4"/>
    <property type="match status" value="1"/>
</dbReference>
<dbReference type="InterPro" id="IPR035986">
    <property type="entry name" value="PKD_dom_sf"/>
</dbReference>
<dbReference type="SUPFAM" id="SSF52743">
    <property type="entry name" value="Subtilisin-like"/>
    <property type="match status" value="1"/>
</dbReference>
<proteinExistence type="predicted"/>
<evidence type="ECO:0000256" key="1">
    <source>
        <dbReference type="ARBA" id="ARBA00022670"/>
    </source>
</evidence>
<dbReference type="GO" id="GO:0006508">
    <property type="term" value="P:proteolysis"/>
    <property type="evidence" value="ECO:0007669"/>
    <property type="project" value="UniProtKB-KW"/>
</dbReference>
<protein>
    <submittedName>
        <fullName evidence="7">PKD domain-containing protein</fullName>
    </submittedName>
</protein>
<keyword evidence="5" id="KW-0732">Signal</keyword>
<dbReference type="InterPro" id="IPR000601">
    <property type="entry name" value="PKD_dom"/>
</dbReference>
<evidence type="ECO:0000256" key="3">
    <source>
        <dbReference type="ARBA" id="ARBA00022825"/>
    </source>
</evidence>
<comment type="caution">
    <text evidence="7">The sequence shown here is derived from an EMBL/GenBank/DDBJ whole genome shotgun (WGS) entry which is preliminary data.</text>
</comment>
<gene>
    <name evidence="7" type="ORF">EAH73_03700</name>
</gene>
<dbReference type="Pfam" id="PF00082">
    <property type="entry name" value="Peptidase_S8"/>
    <property type="match status" value="1"/>
</dbReference>
<dbReference type="Gene3D" id="3.40.50.200">
    <property type="entry name" value="Peptidase S8/S53 domain"/>
    <property type="match status" value="1"/>
</dbReference>
<sequence length="1248" mass="127205">MHYKITLLGLCLAAAPLLAQVGPAPARAPRTAVGPPAGPRPAPTDPNARIGGELQQVYQQWRAGGGAAGKGSPGRLAAAFPQLHVAATDDAVLVRITAKDVAALRPALLARGFVVVSDQSKFHFIEGRLPVSQLAPGAAGIEALAAQGLLGVLPIYLPVGRAGKVTNQADFVLEAARVRGTRPGGYDGTGVRVGVMSDSYNALNGAAAGVASGDLPANVQVLQEYSRGTDEGRAMLELVHDIAPGAGKAFSSVYFGEADFATQIARLASPTGGNCKILVDDIGYFAEPLYQDGVVAQAIETAVAGGAAYYSAAGNQADDASEYVAPTFTNAARGADLDFGLSTGAPTDTRQPFTIPASGKFTISLQWSDPFYTAAGVKTDLDAYLVIARAGGPIKGDTVATAANNNIASQAPYEILSFTNGATSTNTAYNLIINRRANTATPARVKYASFGDSFAPTKYWTHSGTITGHAAAASAMAVAAAPSFNRLAAESFSSIGTPTILFNPDGSALGAPATRQKPDFTSIDYVSTTFFSGTVFPDPADGFIFAGTSAAAPNAAAVAALLLQARPGSTPAQLNAQLKATALDLNTPGFDATTGVGLINAYAAVYGLPTAAAVPFIDVFDGAALGPNWSVTSRGAARVAIRPDFAPVSSPGHLVLDAFFPYYGFGSYTGGRVSQADLRLNLASAPAGGALLTFRHKKILGEIDQAMPATFTGSSDTDGVALSVDGGTTWYSLASLTGTNATTDYQTVSVNLTQFAAANGLTLGADVRIRFQRTGTTQVDAASSTLRGGRAFDDIAVTSTTAAPVALFNASASAGAPVCPGTAVQFTDASLLGPSAWRWSFPGGTPATSTAQNPVVTYARGGTYDATLTVTSANGTATRTTAGIVVVSSAVPVASFTLKPSPVCAGGAVTFTSTSGPCPSTYAWTFPGGTPASSAAPSPVVTYATAGAYTATLVVSNGNGSSAAATATVAVQGSGQALPYAEPLASGIPATWTVANPDNALTWGPAGGVVRKDGTTGTVAAVLFYNYSTRAQRDTLRTPAVDLRGQAKAFLRFDLAYAAVSAAPAANNDSLAVDVYTACTNTRLGRVYLQSAATGLGTTAVQASAFIPTAASQWRTESVDLTAFAGQQVYFRFTAFNEYGNNLYLSNVRAENTVATATRALADSPALQVYPNPVAGGRSLALALPLGSGTAALRLVDALGRTAWHGTAPLSPTAAARRTLDAPLAPGLYTVLCQAADGQLYSRRVVVE</sequence>
<evidence type="ECO:0000313" key="7">
    <source>
        <dbReference type="EMBL" id="TPG72343.1"/>
    </source>
</evidence>
<dbReference type="CDD" id="cd00146">
    <property type="entry name" value="PKD"/>
    <property type="match status" value="2"/>
</dbReference>
<dbReference type="Proteomes" id="UP000317646">
    <property type="component" value="Unassembled WGS sequence"/>
</dbReference>
<feature type="region of interest" description="Disordered" evidence="4">
    <location>
        <begin position="26"/>
        <end position="49"/>
    </location>
</feature>
<feature type="chain" id="PRO_5021282670" evidence="5">
    <location>
        <begin position="20"/>
        <end position="1248"/>
    </location>
</feature>
<dbReference type="InterPro" id="IPR022409">
    <property type="entry name" value="PKD/Chitinase_dom"/>
</dbReference>
<dbReference type="EMBL" id="RCYZ01000001">
    <property type="protein sequence ID" value="TPG72343.1"/>
    <property type="molecule type" value="Genomic_DNA"/>
</dbReference>
<dbReference type="NCBIfam" id="NF038128">
    <property type="entry name" value="choice_anch_J"/>
    <property type="match status" value="1"/>
</dbReference>
<keyword evidence="2" id="KW-0378">Hydrolase</keyword>
<keyword evidence="8" id="KW-1185">Reference proteome</keyword>
<dbReference type="InterPro" id="IPR023828">
    <property type="entry name" value="Peptidase_S8_Ser-AS"/>
</dbReference>
<keyword evidence="3" id="KW-0720">Serine protease</keyword>
<dbReference type="InterPro" id="IPR013783">
    <property type="entry name" value="Ig-like_fold"/>
</dbReference>
<dbReference type="OrthoDB" id="622252at2"/>
<dbReference type="SMART" id="SM00089">
    <property type="entry name" value="PKD"/>
    <property type="match status" value="2"/>
</dbReference>
<evidence type="ECO:0000313" key="8">
    <source>
        <dbReference type="Proteomes" id="UP000317646"/>
    </source>
</evidence>
<dbReference type="AlphaFoldDB" id="A0A502HFH5"/>
<dbReference type="PROSITE" id="PS00138">
    <property type="entry name" value="SUBTILASE_SER"/>
    <property type="match status" value="1"/>
</dbReference>
<dbReference type="RefSeq" id="WP_140465125.1">
    <property type="nucleotide sequence ID" value="NZ_RCYZ01000001.1"/>
</dbReference>
<evidence type="ECO:0000256" key="2">
    <source>
        <dbReference type="ARBA" id="ARBA00022801"/>
    </source>
</evidence>
<dbReference type="Gene3D" id="2.60.40.10">
    <property type="entry name" value="Immunoglobulins"/>
    <property type="match status" value="2"/>
</dbReference>
<evidence type="ECO:0000259" key="6">
    <source>
        <dbReference type="PROSITE" id="PS50093"/>
    </source>
</evidence>
<reference evidence="7 8" key="1">
    <citation type="journal article" date="2019" name="Environ. Microbiol.">
        <title>Species interactions and distinct microbial communities in high Arctic permafrost affected cryosols are associated with the CH4 and CO2 gas fluxes.</title>
        <authorList>
            <person name="Altshuler I."/>
            <person name="Hamel J."/>
            <person name="Turney S."/>
            <person name="Magnuson E."/>
            <person name="Levesque R."/>
            <person name="Greer C."/>
            <person name="Whyte L.G."/>
        </authorList>
    </citation>
    <scope>NUCLEOTIDE SEQUENCE [LARGE SCALE GENOMIC DNA]</scope>
    <source>
        <strain evidence="7 8">S9.2P</strain>
    </source>
</reference>
<dbReference type="InterPro" id="IPR000209">
    <property type="entry name" value="Peptidase_S8/S53_dom"/>
</dbReference>
<organism evidence="7 8">
    <name type="scientific">Hymenobacter nivis</name>
    <dbReference type="NCBI Taxonomy" id="1850093"/>
    <lineage>
        <taxon>Bacteria</taxon>
        <taxon>Pseudomonadati</taxon>
        <taxon>Bacteroidota</taxon>
        <taxon>Cytophagia</taxon>
        <taxon>Cytophagales</taxon>
        <taxon>Hymenobacteraceae</taxon>
        <taxon>Hymenobacter</taxon>
    </lineage>
</organism>
<dbReference type="InterPro" id="IPR036852">
    <property type="entry name" value="Peptidase_S8/S53_dom_sf"/>
</dbReference>
<dbReference type="Pfam" id="PF00801">
    <property type="entry name" value="PKD"/>
    <property type="match status" value="1"/>
</dbReference>
<feature type="domain" description="PKD" evidence="6">
    <location>
        <begin position="824"/>
        <end position="893"/>
    </location>
</feature>
<dbReference type="SUPFAM" id="SSF49299">
    <property type="entry name" value="PKD domain"/>
    <property type="match status" value="2"/>
</dbReference>
<name>A0A502HFH5_9BACT</name>
<dbReference type="PROSITE" id="PS50093">
    <property type="entry name" value="PKD"/>
    <property type="match status" value="2"/>
</dbReference>
<dbReference type="GO" id="GO:0004252">
    <property type="term" value="F:serine-type endopeptidase activity"/>
    <property type="evidence" value="ECO:0007669"/>
    <property type="project" value="InterPro"/>
</dbReference>
<evidence type="ECO:0000256" key="4">
    <source>
        <dbReference type="SAM" id="MobiDB-lite"/>
    </source>
</evidence>
<feature type="compositionally biased region" description="Low complexity" evidence="4">
    <location>
        <begin position="26"/>
        <end position="35"/>
    </location>
</feature>
<accession>A0A502HFH5</accession>